<protein>
    <submittedName>
        <fullName evidence="2">Uncharacterized protein</fullName>
    </submittedName>
</protein>
<dbReference type="OrthoDB" id="5538558at2759"/>
<organism evidence="2 3">
    <name type="scientific">Amylocarpus encephaloides</name>
    <dbReference type="NCBI Taxonomy" id="45428"/>
    <lineage>
        <taxon>Eukaryota</taxon>
        <taxon>Fungi</taxon>
        <taxon>Dikarya</taxon>
        <taxon>Ascomycota</taxon>
        <taxon>Pezizomycotina</taxon>
        <taxon>Leotiomycetes</taxon>
        <taxon>Helotiales</taxon>
        <taxon>Helotiales incertae sedis</taxon>
        <taxon>Amylocarpus</taxon>
    </lineage>
</organism>
<comment type="caution">
    <text evidence="2">The sequence shown here is derived from an EMBL/GenBank/DDBJ whole genome shotgun (WGS) entry which is preliminary data.</text>
</comment>
<dbReference type="EMBL" id="MU252129">
    <property type="protein sequence ID" value="KAG9228057.1"/>
    <property type="molecule type" value="Genomic_DNA"/>
</dbReference>
<evidence type="ECO:0000313" key="3">
    <source>
        <dbReference type="Proteomes" id="UP000824998"/>
    </source>
</evidence>
<keyword evidence="3" id="KW-1185">Reference proteome</keyword>
<evidence type="ECO:0000313" key="2">
    <source>
        <dbReference type="EMBL" id="KAG9228057.1"/>
    </source>
</evidence>
<dbReference type="Proteomes" id="UP000824998">
    <property type="component" value="Unassembled WGS sequence"/>
</dbReference>
<name>A0A9P8BZE1_9HELO</name>
<feature type="region of interest" description="Disordered" evidence="1">
    <location>
        <begin position="129"/>
        <end position="148"/>
    </location>
</feature>
<accession>A0A9P8BZE1</accession>
<feature type="non-terminal residue" evidence="2">
    <location>
        <position position="1"/>
    </location>
</feature>
<reference evidence="2" key="1">
    <citation type="journal article" date="2021" name="IMA Fungus">
        <title>Genomic characterization of three marine fungi, including Emericellopsis atlantica sp. nov. with signatures of a generalist lifestyle and marine biomass degradation.</title>
        <authorList>
            <person name="Hagestad O.C."/>
            <person name="Hou L."/>
            <person name="Andersen J.H."/>
            <person name="Hansen E.H."/>
            <person name="Altermark B."/>
            <person name="Li C."/>
            <person name="Kuhnert E."/>
            <person name="Cox R.J."/>
            <person name="Crous P.W."/>
            <person name="Spatafora J.W."/>
            <person name="Lail K."/>
            <person name="Amirebrahimi M."/>
            <person name="Lipzen A."/>
            <person name="Pangilinan J."/>
            <person name="Andreopoulos W."/>
            <person name="Hayes R.D."/>
            <person name="Ng V."/>
            <person name="Grigoriev I.V."/>
            <person name="Jackson S.A."/>
            <person name="Sutton T.D.S."/>
            <person name="Dobson A.D.W."/>
            <person name="Rama T."/>
        </authorList>
    </citation>
    <scope>NUCLEOTIDE SEQUENCE</scope>
    <source>
        <strain evidence="2">TRa018bII</strain>
    </source>
</reference>
<sequence length="148" mass="17031">FRHVKNHAYPHYPFQCNSPGFESFKEFLGKAGFEDLMQARGIRVVVKSSTLNLMRVLIVANHIKEILPDRYFGVTSIWSLQQQAIVGQSQGYIVFFDYGKGGKANLLEAGGVYQELYHGLTRRQEREAEIERKWEQDHPKMSKAEPSL</sequence>
<proteinExistence type="predicted"/>
<evidence type="ECO:0000256" key="1">
    <source>
        <dbReference type="SAM" id="MobiDB-lite"/>
    </source>
</evidence>
<gene>
    <name evidence="2" type="ORF">BJ875DRAFT_390207</name>
</gene>
<dbReference type="AlphaFoldDB" id="A0A9P8BZE1"/>